<dbReference type="OrthoDB" id="9801573at2"/>
<dbReference type="Pfam" id="PF00534">
    <property type="entry name" value="Glycos_transf_1"/>
    <property type="match status" value="1"/>
</dbReference>
<dbReference type="Gene3D" id="3.40.50.2000">
    <property type="entry name" value="Glycogen Phosphorylase B"/>
    <property type="match status" value="2"/>
</dbReference>
<dbReference type="eggNOG" id="COG0438">
    <property type="taxonomic scope" value="Bacteria"/>
</dbReference>
<dbReference type="PANTHER" id="PTHR45947">
    <property type="entry name" value="SULFOQUINOVOSYL TRANSFERASE SQD2"/>
    <property type="match status" value="1"/>
</dbReference>
<reference evidence="3 4" key="1">
    <citation type="journal article" date="2012" name="J. Bacteriol.">
        <title>Genome sequence of benzo(a)pyrene-degrading bacterium Novosphingobium pentaromativorans US6-1.</title>
        <authorList>
            <person name="Luo Y.R."/>
            <person name="Kang S.G."/>
            <person name="Kim S.J."/>
            <person name="Kim M.R."/>
            <person name="Li N."/>
            <person name="Lee J.H."/>
            <person name="Kwon K.K."/>
        </authorList>
    </citation>
    <scope>NUCLEOTIDE SEQUENCE [LARGE SCALE GENOMIC DNA]</scope>
    <source>
        <strain evidence="3 4">US6-1</strain>
    </source>
</reference>
<keyword evidence="3" id="KW-0808">Transferase</keyword>
<dbReference type="GO" id="GO:0016757">
    <property type="term" value="F:glycosyltransferase activity"/>
    <property type="evidence" value="ECO:0007669"/>
    <property type="project" value="InterPro"/>
</dbReference>
<proteinExistence type="predicted"/>
<dbReference type="SUPFAM" id="SSF53756">
    <property type="entry name" value="UDP-Glycosyltransferase/glycogen phosphorylase"/>
    <property type="match status" value="1"/>
</dbReference>
<dbReference type="AlphaFoldDB" id="G6EEA8"/>
<keyword evidence="4" id="KW-1185">Reference proteome</keyword>
<dbReference type="InterPro" id="IPR001296">
    <property type="entry name" value="Glyco_trans_1"/>
</dbReference>
<dbReference type="KEGG" id="npn:JI59_06695"/>
<feature type="domain" description="Glycosyl transferase family 1" evidence="1">
    <location>
        <begin position="231"/>
        <end position="380"/>
    </location>
</feature>
<evidence type="ECO:0000313" key="3">
    <source>
        <dbReference type="EMBL" id="EHJ60331.1"/>
    </source>
</evidence>
<dbReference type="InterPro" id="IPR050194">
    <property type="entry name" value="Glycosyltransferase_grp1"/>
</dbReference>
<name>G6EEA8_9SPHN</name>
<sequence>MTSIDQVVVINDFASASRGGATVIALEAVRLYRRLGYPVTYICGDAPTSRLSDMGVAQVTLGSDALLDLPARHALMQGLHNPAAERMVADWIRDNDTHGTVYHLNNWSQILSPSIFRALRGVEDRLIVTCHDFFNICPNGGFTHFPSATPCQHRSLSAQCLASQCDRISSARKYWRALRHMRLNSVARFAENRATFTFLHDRMLEKFASSGFRAPNRIAIPNPAQAWTEERVAAERNEGFLFVGRLGHDKGADLAIKAAVAAGQKITLIGSGQLGTTEARRSKYARVIGWQDREGIAEIARQCRAIIVPSRVTEPFGLVILEAAMSGLPVILASHAYLADDAVRLGFARTFNIDRFDKLANLMGGLATDDELVESMSRAGFADAHSLCHTPDSWIGAFIDIFEEKLQQSGRVREPALRQSFA</sequence>
<organism evidence="3 4">
    <name type="scientific">Novosphingobium pentaromativorans US6-1</name>
    <dbReference type="NCBI Taxonomy" id="1088721"/>
    <lineage>
        <taxon>Bacteria</taxon>
        <taxon>Pseudomonadati</taxon>
        <taxon>Pseudomonadota</taxon>
        <taxon>Alphaproteobacteria</taxon>
        <taxon>Sphingomonadales</taxon>
        <taxon>Sphingomonadaceae</taxon>
        <taxon>Novosphingobium</taxon>
    </lineage>
</organism>
<gene>
    <name evidence="3" type="ORF">NSU_2679</name>
</gene>
<dbReference type="STRING" id="1088721.JI59_06695"/>
<evidence type="ECO:0000259" key="2">
    <source>
        <dbReference type="Pfam" id="PF13579"/>
    </source>
</evidence>
<protein>
    <submittedName>
        <fullName evidence="3">Glycosyl transferase group 1</fullName>
    </submittedName>
</protein>
<dbReference type="EMBL" id="AGFM01000039">
    <property type="protein sequence ID" value="EHJ60331.1"/>
    <property type="molecule type" value="Genomic_DNA"/>
</dbReference>
<dbReference type="Pfam" id="PF13579">
    <property type="entry name" value="Glyco_trans_4_4"/>
    <property type="match status" value="1"/>
</dbReference>
<evidence type="ECO:0000313" key="4">
    <source>
        <dbReference type="Proteomes" id="UP000004030"/>
    </source>
</evidence>
<dbReference type="RefSeq" id="WP_007013590.1">
    <property type="nucleotide sequence ID" value="NZ_AGFM01000039.1"/>
</dbReference>
<dbReference type="CDD" id="cd03801">
    <property type="entry name" value="GT4_PimA-like"/>
    <property type="match status" value="1"/>
</dbReference>
<evidence type="ECO:0000259" key="1">
    <source>
        <dbReference type="Pfam" id="PF00534"/>
    </source>
</evidence>
<feature type="domain" description="Glycosyltransferase subfamily 4-like N-terminal" evidence="2">
    <location>
        <begin position="19"/>
        <end position="222"/>
    </location>
</feature>
<dbReference type="Proteomes" id="UP000004030">
    <property type="component" value="Unassembled WGS sequence"/>
</dbReference>
<accession>G6EEA8</accession>
<comment type="caution">
    <text evidence="3">The sequence shown here is derived from an EMBL/GenBank/DDBJ whole genome shotgun (WGS) entry which is preliminary data.</text>
</comment>
<dbReference type="InterPro" id="IPR028098">
    <property type="entry name" value="Glyco_trans_4-like_N"/>
</dbReference>
<dbReference type="PATRIC" id="fig|1088721.3.peg.2649"/>
<dbReference type="PANTHER" id="PTHR45947:SF13">
    <property type="entry name" value="TRANSFERASE"/>
    <property type="match status" value="1"/>
</dbReference>